<dbReference type="InterPro" id="IPR039426">
    <property type="entry name" value="TonB-dep_rcpt-like"/>
</dbReference>
<comment type="caution">
    <text evidence="10">The sequence shown here is derived from an EMBL/GenBank/DDBJ whole genome shotgun (WGS) entry which is preliminary data.</text>
</comment>
<keyword evidence="2 7" id="KW-0813">Transport</keyword>
<dbReference type="SUPFAM" id="SSF56935">
    <property type="entry name" value="Porins"/>
    <property type="match status" value="1"/>
</dbReference>
<feature type="domain" description="TonB-dependent receptor plug" evidence="9">
    <location>
        <begin position="121"/>
        <end position="228"/>
    </location>
</feature>
<evidence type="ECO:0000256" key="5">
    <source>
        <dbReference type="ARBA" id="ARBA00023136"/>
    </source>
</evidence>
<reference evidence="10 11" key="1">
    <citation type="submission" date="2018-03" db="EMBL/GenBank/DDBJ databases">
        <title>Genomic Encyclopedia of Archaeal and Bacterial Type Strains, Phase II (KMG-II): from individual species to whole genera.</title>
        <authorList>
            <person name="Goeker M."/>
        </authorList>
    </citation>
    <scope>NUCLEOTIDE SEQUENCE [LARGE SCALE GENOMIC DNA]</scope>
    <source>
        <strain evidence="10 11">DSM 100214</strain>
    </source>
</reference>
<proteinExistence type="inferred from homology"/>
<dbReference type="Gene3D" id="2.40.170.20">
    <property type="entry name" value="TonB-dependent receptor, beta-barrel domain"/>
    <property type="match status" value="1"/>
</dbReference>
<sequence length="1021" mass="113704">MNKRTSICLKQKMALLCMLFFMSALAAFAQNFTANGVITDSSTKETLPGVSVTVRGTTIGTISDPDGKFSLSVPQNGTLVFSYLGYKTFEIKASNGTGNISLEPLSFAIDDVVVVGIRMRKSDLTGAVGSISKEQLQEIPTTDLTTAMQGKVPGLNISRTNAAPGSDISMKIRGTNSISYGTNPVFVIDGIVAEEGLRLINPDEIASIEVLKDASSTALYGSKASNGVVVITTKKGQKGEGKVSYSGFVTTSRYQDRLKTLDAFETMNLRKDAYANAFMDSNPNADRNAYINDFIFGTDKVFSPEELENGKNNRTSDWIDELTRTGIEQNHALNFSGGSDNSTYFLGFSYSNNEGILQKSSYERFNGRINFETKVKPWLKVGTNTSVSRGTKNRLDDNAYETALLGNRLQTIDTDRLYMYFQGVAQMGMYNPILTKSIDSKEIHDRVLTANYIEVNPIKNLYVRSTFSADIYNKQDSKYIPSYVGQSIRDNKNGEGWQWRGQTKYYQWDNSASYEKTFAEKHRIFGLLSSSISKSRSNNISMSGYNYPTDALGYKNMGMASDKEKNNMSSDYKTNTLVSVIARANYSYEYKYLLTATVRRDGSSKFATENKWGTFPSVSAAWTISEEAFMKKADWLNLLKLRVGYGILGNQNIPEYGYLTIYSPTYNNGVIGFVPEDGRFGNSNIKWEKQKQWNLGLDATVWNDRISMSVDVFSMTNSDLLMKMSMWPSFGYSYQIANVAELENKGIEFSFNALLVKSKDFKWNVSGNIAHDKNKITKLYGGVDVLWNGGNTMSRDGNLFVGNPLNTIYGFQVDRLAQESDMAMVNGWTSIYNNLVVKPGDMLPVDLDGDGKITAENDMKILGNTNPKFYGGFSTNLNYKQLTLDAVFVYSYGAKKTDWVYERTMDGTATIGPAHEEMLKRWTPENTNTSIPRAYRGDGKSRFGYGNTSYGLMDASFLRCAALTLTYNFPRELVGKAFEQLSVNASGNNLFLVTPYKGYDPESGQGYPLTRSFTFGLNLTF</sequence>
<dbReference type="SUPFAM" id="SSF49464">
    <property type="entry name" value="Carboxypeptidase regulatory domain-like"/>
    <property type="match status" value="1"/>
</dbReference>
<dbReference type="Proteomes" id="UP000247973">
    <property type="component" value="Unassembled WGS sequence"/>
</dbReference>
<dbReference type="RefSeq" id="WP_110311719.1">
    <property type="nucleotide sequence ID" value="NZ_QICL01000023.1"/>
</dbReference>
<evidence type="ECO:0000256" key="8">
    <source>
        <dbReference type="SAM" id="SignalP"/>
    </source>
</evidence>
<keyword evidence="3 7" id="KW-1134">Transmembrane beta strand</keyword>
<dbReference type="OrthoDB" id="9768177at2"/>
<dbReference type="InterPro" id="IPR008969">
    <property type="entry name" value="CarboxyPept-like_regulatory"/>
</dbReference>
<keyword evidence="8" id="KW-0732">Signal</keyword>
<dbReference type="InterPro" id="IPR037066">
    <property type="entry name" value="Plug_dom_sf"/>
</dbReference>
<organism evidence="10 11">
    <name type="scientific">Dysgonomonas alginatilytica</name>
    <dbReference type="NCBI Taxonomy" id="1605892"/>
    <lineage>
        <taxon>Bacteria</taxon>
        <taxon>Pseudomonadati</taxon>
        <taxon>Bacteroidota</taxon>
        <taxon>Bacteroidia</taxon>
        <taxon>Bacteroidales</taxon>
        <taxon>Dysgonomonadaceae</taxon>
        <taxon>Dysgonomonas</taxon>
    </lineage>
</organism>
<dbReference type="AlphaFoldDB" id="A0A2V3PMP6"/>
<dbReference type="NCBIfam" id="TIGR04056">
    <property type="entry name" value="OMP_RagA_SusC"/>
    <property type="match status" value="1"/>
</dbReference>
<dbReference type="Gene3D" id="2.170.130.10">
    <property type="entry name" value="TonB-dependent receptor, plug domain"/>
    <property type="match status" value="1"/>
</dbReference>
<dbReference type="Gene3D" id="2.60.40.1120">
    <property type="entry name" value="Carboxypeptidase-like, regulatory domain"/>
    <property type="match status" value="1"/>
</dbReference>
<dbReference type="PROSITE" id="PS52016">
    <property type="entry name" value="TONB_DEPENDENT_REC_3"/>
    <property type="match status" value="1"/>
</dbReference>
<evidence type="ECO:0000256" key="4">
    <source>
        <dbReference type="ARBA" id="ARBA00022692"/>
    </source>
</evidence>
<dbReference type="InterPro" id="IPR023996">
    <property type="entry name" value="TonB-dep_OMP_SusC/RagA"/>
</dbReference>
<name>A0A2V3PMP6_9BACT</name>
<accession>A0A2V3PMP6</accession>
<evidence type="ECO:0000256" key="3">
    <source>
        <dbReference type="ARBA" id="ARBA00022452"/>
    </source>
</evidence>
<evidence type="ECO:0000259" key="9">
    <source>
        <dbReference type="Pfam" id="PF07715"/>
    </source>
</evidence>
<evidence type="ECO:0000256" key="2">
    <source>
        <dbReference type="ARBA" id="ARBA00022448"/>
    </source>
</evidence>
<dbReference type="InterPro" id="IPR023997">
    <property type="entry name" value="TonB-dep_OMP_SusC/RagA_CS"/>
</dbReference>
<gene>
    <name evidence="10" type="ORF">CLV62_12349</name>
</gene>
<evidence type="ECO:0000256" key="7">
    <source>
        <dbReference type="PROSITE-ProRule" id="PRU01360"/>
    </source>
</evidence>
<dbReference type="InterPro" id="IPR036942">
    <property type="entry name" value="Beta-barrel_TonB_sf"/>
</dbReference>
<dbReference type="InterPro" id="IPR012910">
    <property type="entry name" value="Plug_dom"/>
</dbReference>
<dbReference type="Pfam" id="PF13715">
    <property type="entry name" value="CarbopepD_reg_2"/>
    <property type="match status" value="1"/>
</dbReference>
<keyword evidence="6 7" id="KW-0998">Cell outer membrane</keyword>
<comment type="similarity">
    <text evidence="7">Belongs to the TonB-dependent receptor family.</text>
</comment>
<keyword evidence="4 7" id="KW-0812">Transmembrane</keyword>
<evidence type="ECO:0000256" key="6">
    <source>
        <dbReference type="ARBA" id="ARBA00023237"/>
    </source>
</evidence>
<dbReference type="Pfam" id="PF07715">
    <property type="entry name" value="Plug"/>
    <property type="match status" value="1"/>
</dbReference>
<protein>
    <submittedName>
        <fullName evidence="10">TonB-linked SusC/RagA family outer membrane protein</fullName>
    </submittedName>
</protein>
<comment type="subcellular location">
    <subcellularLocation>
        <location evidence="1 7">Cell outer membrane</location>
        <topology evidence="1 7">Multi-pass membrane protein</topology>
    </subcellularLocation>
</comment>
<dbReference type="EMBL" id="QICL01000023">
    <property type="protein sequence ID" value="PXV62006.1"/>
    <property type="molecule type" value="Genomic_DNA"/>
</dbReference>
<keyword evidence="11" id="KW-1185">Reference proteome</keyword>
<evidence type="ECO:0000313" key="10">
    <source>
        <dbReference type="EMBL" id="PXV62006.1"/>
    </source>
</evidence>
<feature type="chain" id="PRO_5016010552" evidence="8">
    <location>
        <begin position="30"/>
        <end position="1021"/>
    </location>
</feature>
<dbReference type="GO" id="GO:0009279">
    <property type="term" value="C:cell outer membrane"/>
    <property type="evidence" value="ECO:0007669"/>
    <property type="project" value="UniProtKB-SubCell"/>
</dbReference>
<dbReference type="NCBIfam" id="TIGR04057">
    <property type="entry name" value="SusC_RagA_signa"/>
    <property type="match status" value="1"/>
</dbReference>
<evidence type="ECO:0000256" key="1">
    <source>
        <dbReference type="ARBA" id="ARBA00004571"/>
    </source>
</evidence>
<evidence type="ECO:0000313" key="11">
    <source>
        <dbReference type="Proteomes" id="UP000247973"/>
    </source>
</evidence>
<keyword evidence="5 7" id="KW-0472">Membrane</keyword>
<feature type="signal peptide" evidence="8">
    <location>
        <begin position="1"/>
        <end position="29"/>
    </location>
</feature>